<sequence>MNTVTVNIQTTIIKGALTGGSRRVVGFDSEMDMVSIEADEDTFIETKSGNIKQN</sequence>
<dbReference type="EMBL" id="CP053980">
    <property type="protein sequence ID" value="QKH27381.1"/>
    <property type="molecule type" value="Genomic_DNA"/>
</dbReference>
<reference evidence="3 5" key="2">
    <citation type="submission" date="2018-01" db="EMBL/GenBank/DDBJ databases">
        <title>Complete genome sequence of G25-42.</title>
        <authorList>
            <person name="Zheng Z."/>
            <person name="Sun M."/>
        </authorList>
    </citation>
    <scope>NUCLEOTIDE SEQUENCE [LARGE SCALE GENOMIC DNA]</scope>
    <source>
        <strain evidence="3 5">G25-42</strain>
    </source>
</reference>
<evidence type="ECO:0000313" key="5">
    <source>
        <dbReference type="Proteomes" id="UP000286687"/>
    </source>
</evidence>
<dbReference type="EMBL" id="CP009335">
    <property type="protein sequence ID" value="AJG78509.1"/>
    <property type="molecule type" value="Genomic_DNA"/>
</dbReference>
<accession>A0A0B5W524</accession>
<dbReference type="GeneID" id="45025731"/>
<evidence type="ECO:0000313" key="6">
    <source>
        <dbReference type="Proteomes" id="UP000501107"/>
    </source>
</evidence>
<dbReference type="Proteomes" id="UP000031876">
    <property type="component" value="Chromosome"/>
</dbReference>
<evidence type="ECO:0000313" key="1">
    <source>
        <dbReference type="EMBL" id="AJG78509.1"/>
    </source>
</evidence>
<dbReference type="Proteomes" id="UP000501107">
    <property type="component" value="Chromosome"/>
</dbReference>
<reference evidence="1 4" key="1">
    <citation type="journal article" date="2015" name="Genome Announc.">
        <title>Complete genome sequences for 35 biothreat assay-relevant bacillus species.</title>
        <authorList>
            <person name="Johnson S.L."/>
            <person name="Daligault H.E."/>
            <person name="Davenport K.W."/>
            <person name="Jaissle J."/>
            <person name="Frey K.G."/>
            <person name="Ladner J.T."/>
            <person name="Broomall S.M."/>
            <person name="Bishop-Lilly K.A."/>
            <person name="Bruce D.C."/>
            <person name="Gibbons H.S."/>
            <person name="Coyne S.R."/>
            <person name="Lo C.C."/>
            <person name="Meincke L."/>
            <person name="Munk A.C."/>
            <person name="Koroleva G.I."/>
            <person name="Rosenzweig C.N."/>
            <person name="Palacios G.F."/>
            <person name="Redden C.L."/>
            <person name="Minogue T.D."/>
            <person name="Chain P.S."/>
        </authorList>
    </citation>
    <scope>NUCLEOTIDE SEQUENCE [LARGE SCALE GENOMIC DNA]</scope>
    <source>
        <strain evidence="1 4">HD1011</strain>
    </source>
</reference>
<dbReference type="AlphaFoldDB" id="A0A0B5W524"/>
<dbReference type="Proteomes" id="UP000286687">
    <property type="component" value="Unassembled WGS sequence"/>
</dbReference>
<evidence type="ECO:0000313" key="3">
    <source>
        <dbReference type="EMBL" id="RVU61219.1"/>
    </source>
</evidence>
<organism evidence="3 5">
    <name type="scientific">Bacillus thuringiensis</name>
    <dbReference type="NCBI Taxonomy" id="1428"/>
    <lineage>
        <taxon>Bacteria</taxon>
        <taxon>Bacillati</taxon>
        <taxon>Bacillota</taxon>
        <taxon>Bacilli</taxon>
        <taxon>Bacillales</taxon>
        <taxon>Bacillaceae</taxon>
        <taxon>Bacillus</taxon>
        <taxon>Bacillus cereus group</taxon>
    </lineage>
</organism>
<dbReference type="KEGG" id="btw:BF38_3795"/>
<reference evidence="2 6" key="3">
    <citation type="submission" date="2020-05" db="EMBL/GenBank/DDBJ databases">
        <title>FDA dAtabase for Regulatory Grade micrObial Sequences (FDA-ARGOS): Supporting development and validation of Infectious Disease Dx tests.</title>
        <authorList>
            <person name="Nelson B."/>
            <person name="Plummer A."/>
            <person name="Tallon L."/>
            <person name="Sadzewicz L."/>
            <person name="Zhao X."/>
            <person name="Vavikolanu K."/>
            <person name="Mehta A."/>
            <person name="Aluvathingal J."/>
            <person name="Nadendla S."/>
            <person name="Myers T."/>
            <person name="Yan Y."/>
            <person name="Sichtig H."/>
        </authorList>
    </citation>
    <scope>NUCLEOTIDE SEQUENCE [LARGE SCALE GENOMIC DNA]</scope>
    <source>
        <strain evidence="2 6">FDAARGOS_795</strain>
    </source>
</reference>
<name>A0A0B5W524_BACTU</name>
<protein>
    <submittedName>
        <fullName evidence="3">Uncharacterized protein</fullName>
    </submittedName>
</protein>
<proteinExistence type="predicted"/>
<evidence type="ECO:0000313" key="2">
    <source>
        <dbReference type="EMBL" id="QKH27381.1"/>
    </source>
</evidence>
<dbReference type="RefSeq" id="WP_001099235.1">
    <property type="nucleotide sequence ID" value="NZ_CP009335.1"/>
</dbReference>
<evidence type="ECO:0000313" key="4">
    <source>
        <dbReference type="Proteomes" id="UP000031876"/>
    </source>
</evidence>
<gene>
    <name evidence="1" type="ORF">BF38_3795</name>
    <name evidence="3" type="ORF">BM74_27085</name>
    <name evidence="2" type="ORF">FOC89_26720</name>
</gene>
<dbReference type="EMBL" id="LDER01000328">
    <property type="protein sequence ID" value="RVU61219.1"/>
    <property type="molecule type" value="Genomic_DNA"/>
</dbReference>